<sequence length="923" mass="102563">MGSSEGSEEDSSGKGDLRPESPLPSPRTHDEMDSYKYQLYESILRGSFERVKSLIDAGVDINQPFAGREPLAEMVAGPPIYHAAVKGAKLTRLLIDAGAEVDQQYGLSGTALQRAADTGDYETMELLLDAGANANAAPGAGKTALSRAILSSIDPLKKVQLLLRHGGDVNGKDSHGTTPLDDVFESRRLEFAPILIARGANVMTAARTWQRCRAEPLPSFWLHLNRHQPYRTLDEAFTSIVGASLALDVVRVIQMDWEIPKLLKAYHSVSSREDSDSGEDILSQHWKEQFVLVANALEISGTSCSEFVSRRWGKDGYDILQCLVDNIHLACRAPGEVVEIVLAAHLDTRSCYYIHSLSVDHSCFKLWLDPGITKKSLGIISGVVSFVGKAIRTSRTPEKFALTSMEPRLEVDLEDLTNIDRSLVLKLCLKEEPFQNKTSDCWQHLFIRGVIAKDEIIATEARSKGKGLRVSYDHMVMISSVRYSVRIHDTIILLGYRTALIATEIHEDYVQYHAEVSERGQINPYCLDLKVAASVKSISELERRHCYIGWCTEASIRAGTEGLVTGPLPYLSRTRPKKKSLHVDSIAAGIQATTASPFQAGLNLGITGKFVVNRVQFDTSRIYSELLRDTSRNLVLLYDSGSRIGWLLPKLSLLVHMSHIYLKKLTGSSNVPFLPDHIDTEDIIRRLENQGNLVLFGREESQTLFQDLMLRLNTNMLSSAERTDESTSRTFYGHEFLDIVLPPERGAWMKQVRVKRNARDLLRIAGIVDAVVIGDNLGKIIQPRTFQDSCACCTVPSGYDYVVAPVTCLERLASDHGETNVLFRKLGNSTYWAISSRPFQARRHLPGGSAGYWYQIENFQRVTSNIPESAGMSNGTAVPTNPPMGGAVVFGKPIDPNSKPSVFKLPNYDVFGQYKRFVQLFKQ</sequence>
<dbReference type="SUPFAM" id="SSF48403">
    <property type="entry name" value="Ankyrin repeat"/>
    <property type="match status" value="1"/>
</dbReference>
<feature type="repeat" description="ANK" evidence="3">
    <location>
        <begin position="140"/>
        <end position="174"/>
    </location>
</feature>
<dbReference type="STRING" id="264951.A0A443I2E8"/>
<dbReference type="GeneID" id="39594974"/>
<dbReference type="PANTHER" id="PTHR24189">
    <property type="entry name" value="MYOTROPHIN"/>
    <property type="match status" value="1"/>
</dbReference>
<proteinExistence type="predicted"/>
<evidence type="ECO:0000313" key="6">
    <source>
        <dbReference type="Proteomes" id="UP000283841"/>
    </source>
</evidence>
<evidence type="ECO:0000313" key="5">
    <source>
        <dbReference type="EMBL" id="RWQ98228.1"/>
    </source>
</evidence>
<evidence type="ECO:0000256" key="2">
    <source>
        <dbReference type="ARBA" id="ARBA00023043"/>
    </source>
</evidence>
<gene>
    <name evidence="5" type="ORF">C8Q69DRAFT_163422</name>
</gene>
<dbReference type="AlphaFoldDB" id="A0A443I2E8"/>
<evidence type="ECO:0000256" key="4">
    <source>
        <dbReference type="SAM" id="MobiDB-lite"/>
    </source>
</evidence>
<dbReference type="Gene3D" id="1.25.40.20">
    <property type="entry name" value="Ankyrin repeat-containing domain"/>
    <property type="match status" value="1"/>
</dbReference>
<accession>A0A443I2E8</accession>
<evidence type="ECO:0000256" key="3">
    <source>
        <dbReference type="PROSITE-ProRule" id="PRU00023"/>
    </source>
</evidence>
<dbReference type="GO" id="GO:0005634">
    <property type="term" value="C:nucleus"/>
    <property type="evidence" value="ECO:0007669"/>
    <property type="project" value="TreeGrafter"/>
</dbReference>
<comment type="caution">
    <text evidence="5">The sequence shown here is derived from an EMBL/GenBank/DDBJ whole genome shotgun (WGS) entry which is preliminary data.</text>
</comment>
<dbReference type="Pfam" id="PF12796">
    <property type="entry name" value="Ank_2"/>
    <property type="match status" value="1"/>
</dbReference>
<dbReference type="VEuPathDB" id="FungiDB:C8Q69DRAFT_163422"/>
<dbReference type="InterPro" id="IPR002110">
    <property type="entry name" value="Ankyrin_rpt"/>
</dbReference>
<dbReference type="RefSeq" id="XP_028487873.1">
    <property type="nucleotide sequence ID" value="XM_028625697.1"/>
</dbReference>
<protein>
    <submittedName>
        <fullName evidence="5">Uncharacterized protein</fullName>
    </submittedName>
</protein>
<dbReference type="EMBL" id="RCNU01000002">
    <property type="protein sequence ID" value="RWQ98228.1"/>
    <property type="molecule type" value="Genomic_DNA"/>
</dbReference>
<feature type="compositionally biased region" description="Acidic residues" evidence="4">
    <location>
        <begin position="1"/>
        <end position="10"/>
    </location>
</feature>
<dbReference type="Proteomes" id="UP000283841">
    <property type="component" value="Unassembled WGS sequence"/>
</dbReference>
<dbReference type="InterPro" id="IPR036770">
    <property type="entry name" value="Ankyrin_rpt-contain_sf"/>
</dbReference>
<evidence type="ECO:0000256" key="1">
    <source>
        <dbReference type="ARBA" id="ARBA00022737"/>
    </source>
</evidence>
<dbReference type="PANTHER" id="PTHR24189:SF71">
    <property type="entry name" value="ANKYRIN REPEAT DOMAIN 39"/>
    <property type="match status" value="1"/>
</dbReference>
<dbReference type="GO" id="GO:0005737">
    <property type="term" value="C:cytoplasm"/>
    <property type="evidence" value="ECO:0007669"/>
    <property type="project" value="TreeGrafter"/>
</dbReference>
<dbReference type="SMART" id="SM00248">
    <property type="entry name" value="ANK"/>
    <property type="match status" value="5"/>
</dbReference>
<dbReference type="InterPro" id="IPR050745">
    <property type="entry name" value="Multifunctional_regulatory"/>
</dbReference>
<dbReference type="PROSITE" id="PS50088">
    <property type="entry name" value="ANK_REPEAT"/>
    <property type="match status" value="2"/>
</dbReference>
<dbReference type="PROSITE" id="PS50297">
    <property type="entry name" value="ANK_REP_REGION"/>
    <property type="match status" value="1"/>
</dbReference>
<name>A0A443I2E8_BYSSP</name>
<keyword evidence="1" id="KW-0677">Repeat</keyword>
<organism evidence="5 6">
    <name type="scientific">Byssochlamys spectabilis</name>
    <name type="common">Paecilomyces variotii</name>
    <dbReference type="NCBI Taxonomy" id="264951"/>
    <lineage>
        <taxon>Eukaryota</taxon>
        <taxon>Fungi</taxon>
        <taxon>Dikarya</taxon>
        <taxon>Ascomycota</taxon>
        <taxon>Pezizomycotina</taxon>
        <taxon>Eurotiomycetes</taxon>
        <taxon>Eurotiomycetidae</taxon>
        <taxon>Eurotiales</taxon>
        <taxon>Thermoascaceae</taxon>
        <taxon>Paecilomyces</taxon>
    </lineage>
</organism>
<feature type="repeat" description="ANK" evidence="3">
    <location>
        <begin position="107"/>
        <end position="139"/>
    </location>
</feature>
<keyword evidence="6" id="KW-1185">Reference proteome</keyword>
<keyword evidence="2 3" id="KW-0040">ANK repeat</keyword>
<reference evidence="5 6" key="1">
    <citation type="journal article" date="2018" name="Front. Microbiol.">
        <title>Genomic and genetic insights into a cosmopolitan fungus, Paecilomyces variotii (Eurotiales).</title>
        <authorList>
            <person name="Urquhart A.S."/>
            <person name="Mondo S.J."/>
            <person name="Makela M.R."/>
            <person name="Hane J.K."/>
            <person name="Wiebenga A."/>
            <person name="He G."/>
            <person name="Mihaltcheva S."/>
            <person name="Pangilinan J."/>
            <person name="Lipzen A."/>
            <person name="Barry K."/>
            <person name="de Vries R.P."/>
            <person name="Grigoriev I.V."/>
            <person name="Idnurm A."/>
        </authorList>
    </citation>
    <scope>NUCLEOTIDE SEQUENCE [LARGE SCALE GENOMIC DNA]</scope>
    <source>
        <strain evidence="5 6">CBS 101075</strain>
    </source>
</reference>
<feature type="region of interest" description="Disordered" evidence="4">
    <location>
        <begin position="1"/>
        <end position="32"/>
    </location>
</feature>